<dbReference type="EMBL" id="JABTCG010000003">
    <property type="protein sequence ID" value="MBD0851080.1"/>
    <property type="molecule type" value="Genomic_DNA"/>
</dbReference>
<evidence type="ECO:0000256" key="3">
    <source>
        <dbReference type="ARBA" id="ARBA00012865"/>
    </source>
</evidence>
<evidence type="ECO:0000259" key="4">
    <source>
        <dbReference type="Pfam" id="PF13354"/>
    </source>
</evidence>
<dbReference type="PROSITE" id="PS51257">
    <property type="entry name" value="PROKAR_LIPOPROTEIN"/>
    <property type="match status" value="1"/>
</dbReference>
<dbReference type="Gene3D" id="3.40.710.10">
    <property type="entry name" value="DD-peptidase/beta-lactamase superfamily"/>
    <property type="match status" value="1"/>
</dbReference>
<dbReference type="InterPro" id="IPR000871">
    <property type="entry name" value="Beta-lactam_class-A"/>
</dbReference>
<comment type="similarity">
    <text evidence="2">Belongs to the class-A beta-lactamase family.</text>
</comment>
<dbReference type="InterPro" id="IPR045155">
    <property type="entry name" value="Beta-lactam_cat"/>
</dbReference>
<dbReference type="GO" id="GO:0016787">
    <property type="term" value="F:hydrolase activity"/>
    <property type="evidence" value="ECO:0007669"/>
    <property type="project" value="UniProtKB-KW"/>
</dbReference>
<dbReference type="Proteomes" id="UP000598350">
    <property type="component" value="Unassembled WGS sequence"/>
</dbReference>
<sequence>MYKKLFSIIFIFGFLYACDGDPKATSALEFALASKNPKIRSVIDSIDQYEVQIKFTKIKRGNNRVVFEDHEFQVDDQNYFYPASTVKLPIALLALEKLNQLDSLNMDTRFYIEGDTIETTFASDITKIFAVSDNKANNRLFEFLGQDAINKALQKKGIESARISHRLSTDDAYGITTTPLVIYLNDSTTTMLEGTTNTTPKPLEINNTMKGIGYYEDDILIHEPFDFALKNRYSINAQHGVLKRIIFPESFKENERFNLNTAQRKFILEAMRKLPKEAGYDSKKYYDSYVKFFMFGDNKNDIPDYIKIFNKVGYAYGTITDCAYIQDRKNDVEFMLTATILVNKDGIFNDDVYEYDDIGIPFLAALGWEIYSYELQLKGK</sequence>
<evidence type="ECO:0000256" key="2">
    <source>
        <dbReference type="ARBA" id="ARBA00009009"/>
    </source>
</evidence>
<keyword evidence="6" id="KW-1185">Reference proteome</keyword>
<organism evidence="5 6">
    <name type="scientific">Maribacter arenosus</name>
    <dbReference type="NCBI Taxonomy" id="1854708"/>
    <lineage>
        <taxon>Bacteria</taxon>
        <taxon>Pseudomonadati</taxon>
        <taxon>Bacteroidota</taxon>
        <taxon>Flavobacteriia</taxon>
        <taxon>Flavobacteriales</taxon>
        <taxon>Flavobacteriaceae</taxon>
        <taxon>Maribacter</taxon>
    </lineage>
</organism>
<protein>
    <recommendedName>
        <fullName evidence="3">beta-lactamase</fullName>
        <ecNumber evidence="3">3.5.2.6</ecNumber>
    </recommendedName>
</protein>
<dbReference type="EC" id="3.5.2.6" evidence="3"/>
<dbReference type="InterPro" id="IPR012338">
    <property type="entry name" value="Beta-lactam/transpept-like"/>
</dbReference>
<reference evidence="5 6" key="1">
    <citation type="submission" date="2020-05" db="EMBL/GenBank/DDBJ databases">
        <title>The draft genome sequence of Maribacter arenosus CAU 1321.</title>
        <authorList>
            <person name="Mu L."/>
        </authorList>
    </citation>
    <scope>NUCLEOTIDE SEQUENCE [LARGE SCALE GENOMIC DNA]</scope>
    <source>
        <strain evidence="5 6">CAU 1321</strain>
    </source>
</reference>
<dbReference type="Pfam" id="PF13354">
    <property type="entry name" value="Beta-lactamase2"/>
    <property type="match status" value="1"/>
</dbReference>
<feature type="domain" description="Beta-lactamase class A catalytic" evidence="4">
    <location>
        <begin position="69"/>
        <end position="328"/>
    </location>
</feature>
<comment type="catalytic activity">
    <reaction evidence="1">
        <text>a beta-lactam + H2O = a substituted beta-amino acid</text>
        <dbReference type="Rhea" id="RHEA:20401"/>
        <dbReference type="ChEBI" id="CHEBI:15377"/>
        <dbReference type="ChEBI" id="CHEBI:35627"/>
        <dbReference type="ChEBI" id="CHEBI:140347"/>
        <dbReference type="EC" id="3.5.2.6"/>
    </reaction>
</comment>
<evidence type="ECO:0000256" key="1">
    <source>
        <dbReference type="ARBA" id="ARBA00001526"/>
    </source>
</evidence>
<dbReference type="SUPFAM" id="SSF56601">
    <property type="entry name" value="beta-lactamase/transpeptidase-like"/>
    <property type="match status" value="1"/>
</dbReference>
<dbReference type="PANTHER" id="PTHR35333">
    <property type="entry name" value="BETA-LACTAMASE"/>
    <property type="match status" value="1"/>
</dbReference>
<accession>A0ABR7VBM3</accession>
<keyword evidence="5" id="KW-0378">Hydrolase</keyword>
<evidence type="ECO:0000313" key="5">
    <source>
        <dbReference type="EMBL" id="MBD0851080.1"/>
    </source>
</evidence>
<gene>
    <name evidence="5" type="ORF">HPE63_10400</name>
</gene>
<name>A0ABR7VBM3_9FLAO</name>
<comment type="caution">
    <text evidence="5">The sequence shown here is derived from an EMBL/GenBank/DDBJ whole genome shotgun (WGS) entry which is preliminary data.</text>
</comment>
<dbReference type="RefSeq" id="WP_188314199.1">
    <property type="nucleotide sequence ID" value="NZ_JABTCG010000003.1"/>
</dbReference>
<evidence type="ECO:0000313" key="6">
    <source>
        <dbReference type="Proteomes" id="UP000598350"/>
    </source>
</evidence>
<proteinExistence type="inferred from homology"/>
<dbReference type="PANTHER" id="PTHR35333:SF3">
    <property type="entry name" value="BETA-LACTAMASE-TYPE TRANSPEPTIDASE FOLD CONTAINING PROTEIN"/>
    <property type="match status" value="1"/>
</dbReference>